<dbReference type="AlphaFoldDB" id="A0A1H9WR76"/>
<dbReference type="InterPro" id="IPR036390">
    <property type="entry name" value="WH_DNA-bd_sf"/>
</dbReference>
<gene>
    <name evidence="2" type="ORF">SAMN04487958_1231</name>
</gene>
<accession>A0A1H9WR76</accession>
<dbReference type="Gene3D" id="1.10.10.10">
    <property type="entry name" value="Winged helix-like DNA-binding domain superfamily/Winged helix DNA-binding domain"/>
    <property type="match status" value="1"/>
</dbReference>
<evidence type="ECO:0000313" key="2">
    <source>
        <dbReference type="EMBL" id="SES36324.1"/>
    </source>
</evidence>
<keyword evidence="3" id="KW-1185">Reference proteome</keyword>
<name>A0A1H9WR76_9GAMM</name>
<dbReference type="PROSITE" id="PS50931">
    <property type="entry name" value="HTH_LYSR"/>
    <property type="match status" value="1"/>
</dbReference>
<protein>
    <submittedName>
        <fullName evidence="2">Regulatory helix-turn-helix protein, lysR family</fullName>
    </submittedName>
</protein>
<proteinExistence type="predicted"/>
<evidence type="ECO:0000259" key="1">
    <source>
        <dbReference type="PROSITE" id="PS50931"/>
    </source>
</evidence>
<evidence type="ECO:0000313" key="3">
    <source>
        <dbReference type="Proteomes" id="UP000198505"/>
    </source>
</evidence>
<dbReference type="InterPro" id="IPR000847">
    <property type="entry name" value="LysR_HTH_N"/>
</dbReference>
<feature type="domain" description="HTH lysR-type" evidence="1">
    <location>
        <begin position="7"/>
        <end position="36"/>
    </location>
</feature>
<dbReference type="SUPFAM" id="SSF46785">
    <property type="entry name" value="Winged helix' DNA-binding domain"/>
    <property type="match status" value="1"/>
</dbReference>
<dbReference type="Pfam" id="PF00126">
    <property type="entry name" value="HTH_1"/>
    <property type="match status" value="1"/>
</dbReference>
<dbReference type="Proteomes" id="UP000198505">
    <property type="component" value="Unassembled WGS sequence"/>
</dbReference>
<sequence length="43" mass="4491">MIRGADISIAQLRALLSVAEEQSYTCAAERLGVSQSGTGAIRP</sequence>
<dbReference type="InterPro" id="IPR036388">
    <property type="entry name" value="WH-like_DNA-bd_sf"/>
</dbReference>
<dbReference type="GO" id="GO:0003700">
    <property type="term" value="F:DNA-binding transcription factor activity"/>
    <property type="evidence" value="ECO:0007669"/>
    <property type="project" value="InterPro"/>
</dbReference>
<organism evidence="2 3">
    <name type="scientific">Vreelandella subterranea</name>
    <dbReference type="NCBI Taxonomy" id="416874"/>
    <lineage>
        <taxon>Bacteria</taxon>
        <taxon>Pseudomonadati</taxon>
        <taxon>Pseudomonadota</taxon>
        <taxon>Gammaproteobacteria</taxon>
        <taxon>Oceanospirillales</taxon>
        <taxon>Halomonadaceae</taxon>
        <taxon>Vreelandella</taxon>
    </lineage>
</organism>
<dbReference type="RefSeq" id="WP_245748667.1">
    <property type="nucleotide sequence ID" value="NZ_FOGS01000023.1"/>
</dbReference>
<reference evidence="3" key="1">
    <citation type="submission" date="2016-10" db="EMBL/GenBank/DDBJ databases">
        <authorList>
            <person name="Varghese N."/>
            <person name="Submissions S."/>
        </authorList>
    </citation>
    <scope>NUCLEOTIDE SEQUENCE [LARGE SCALE GENOMIC DNA]</scope>
    <source>
        <strain evidence="3">CGMCC 1.6495</strain>
    </source>
</reference>
<dbReference type="EMBL" id="FOGS01000023">
    <property type="protein sequence ID" value="SES36324.1"/>
    <property type="molecule type" value="Genomic_DNA"/>
</dbReference>